<proteinExistence type="predicted"/>
<evidence type="ECO:0000313" key="2">
    <source>
        <dbReference type="Proteomes" id="UP001152888"/>
    </source>
</evidence>
<dbReference type="Proteomes" id="UP001152888">
    <property type="component" value="Unassembled WGS sequence"/>
</dbReference>
<accession>A0A9P0KI33</accession>
<keyword evidence="2" id="KW-1185">Reference proteome</keyword>
<organism evidence="1 2">
    <name type="scientific">Acanthoscelides obtectus</name>
    <name type="common">Bean weevil</name>
    <name type="synonym">Bruchus obtectus</name>
    <dbReference type="NCBI Taxonomy" id="200917"/>
    <lineage>
        <taxon>Eukaryota</taxon>
        <taxon>Metazoa</taxon>
        <taxon>Ecdysozoa</taxon>
        <taxon>Arthropoda</taxon>
        <taxon>Hexapoda</taxon>
        <taxon>Insecta</taxon>
        <taxon>Pterygota</taxon>
        <taxon>Neoptera</taxon>
        <taxon>Endopterygota</taxon>
        <taxon>Coleoptera</taxon>
        <taxon>Polyphaga</taxon>
        <taxon>Cucujiformia</taxon>
        <taxon>Chrysomeloidea</taxon>
        <taxon>Chrysomelidae</taxon>
        <taxon>Bruchinae</taxon>
        <taxon>Bruchini</taxon>
        <taxon>Acanthoscelides</taxon>
    </lineage>
</organism>
<protein>
    <submittedName>
        <fullName evidence="1">Uncharacterized protein</fullName>
    </submittedName>
</protein>
<comment type="caution">
    <text evidence="1">The sequence shown here is derived from an EMBL/GenBank/DDBJ whole genome shotgun (WGS) entry which is preliminary data.</text>
</comment>
<reference evidence="1" key="1">
    <citation type="submission" date="2022-03" db="EMBL/GenBank/DDBJ databases">
        <authorList>
            <person name="Sayadi A."/>
        </authorList>
    </citation>
    <scope>NUCLEOTIDE SEQUENCE</scope>
</reference>
<evidence type="ECO:0000313" key="1">
    <source>
        <dbReference type="EMBL" id="CAH1973512.1"/>
    </source>
</evidence>
<dbReference type="AlphaFoldDB" id="A0A9P0KI33"/>
<gene>
    <name evidence="1" type="ORF">ACAOBT_LOCUS10590</name>
</gene>
<name>A0A9P0KI33_ACAOB</name>
<dbReference type="EMBL" id="CAKOFQ010006810">
    <property type="protein sequence ID" value="CAH1973512.1"/>
    <property type="molecule type" value="Genomic_DNA"/>
</dbReference>
<sequence>MNSYEVTLSILQDVENSIIFARLGTIHSSNRGHFWGTETIELKIRPRKICDSSFTR</sequence>